<evidence type="ECO:0008006" key="3">
    <source>
        <dbReference type="Google" id="ProtNLM"/>
    </source>
</evidence>
<dbReference type="EMBL" id="JAZDRO010000004">
    <property type="protein sequence ID" value="MEE2567127.1"/>
    <property type="molecule type" value="Genomic_DNA"/>
</dbReference>
<organism evidence="1 2">
    <name type="scientific">Hyphobacterium marinum</name>
    <dbReference type="NCBI Taxonomy" id="3116574"/>
    <lineage>
        <taxon>Bacteria</taxon>
        <taxon>Pseudomonadati</taxon>
        <taxon>Pseudomonadota</taxon>
        <taxon>Alphaproteobacteria</taxon>
        <taxon>Maricaulales</taxon>
        <taxon>Maricaulaceae</taxon>
        <taxon>Hyphobacterium</taxon>
    </lineage>
</organism>
<accession>A0ABU7LZY9</accession>
<protein>
    <recommendedName>
        <fullName evidence="3">SGNH/GDSL hydrolase family protein</fullName>
    </recommendedName>
</protein>
<keyword evidence="2" id="KW-1185">Reference proteome</keyword>
<evidence type="ECO:0000313" key="1">
    <source>
        <dbReference type="EMBL" id="MEE2567127.1"/>
    </source>
</evidence>
<dbReference type="RefSeq" id="WP_330196686.1">
    <property type="nucleotide sequence ID" value="NZ_JAZDRO010000004.1"/>
</dbReference>
<comment type="caution">
    <text evidence="1">The sequence shown here is derived from an EMBL/GenBank/DDBJ whole genome shotgun (WGS) entry which is preliminary data.</text>
</comment>
<evidence type="ECO:0000313" key="2">
    <source>
        <dbReference type="Proteomes" id="UP001310692"/>
    </source>
</evidence>
<sequence>MRRYALTLAGAAAGFLLLFGSFTFLVDPYDVTGWVTIDGVNERKTRAHEDGYRVRVGHRLLDTEAGTIVLGSSRVADGFPREMPDWPGGYENLGMAGTSAFELARASVIGSRNENLRCVIIGMDLREFGTYPRAHATYWITPLTGMPPLFSHVQTSLSPNAFARAAQTVIDNATGGSDEKWENAYAPELLPGRFEEEIEKRYRGYSDYVYDPARVRFLFRGIDALLAQGVQVTVFVHPVHAWQEEAARRVGMEPYEDALRRDITAEIAARVPSEAREPCFDGPALQAWDFGGYQDVSLSAPPDPSGDPENPYYYVPAHYRPVLGEAILTRMRGQEQEPPFDTASFGRHLTADAVDTLMAEAEERRQAWLVDDEWAHYVTDRFDALDADPPAPEREARHYLNRDDFRQLERDVARAERQAGP</sequence>
<gene>
    <name evidence="1" type="ORF">V0U35_10615</name>
</gene>
<proteinExistence type="predicted"/>
<reference evidence="1 2" key="1">
    <citation type="submission" date="2024-01" db="EMBL/GenBank/DDBJ databases">
        <title>Hyphobacterium bacterium isolated from marine sediment.</title>
        <authorList>
            <person name="Zhao S."/>
        </authorList>
    </citation>
    <scope>NUCLEOTIDE SEQUENCE [LARGE SCALE GENOMIC DNA]</scope>
    <source>
        <strain evidence="1 2">Y60-23</strain>
    </source>
</reference>
<dbReference type="Proteomes" id="UP001310692">
    <property type="component" value="Unassembled WGS sequence"/>
</dbReference>
<name>A0ABU7LZY9_9PROT</name>